<dbReference type="InterPro" id="IPR008620">
    <property type="entry name" value="FixH"/>
</dbReference>
<dbReference type="Proteomes" id="UP000072741">
    <property type="component" value="Unassembled WGS sequence"/>
</dbReference>
<gene>
    <name evidence="3" type="ORF">NS331_21465</name>
</gene>
<name>A0A147GMT5_9BURK</name>
<keyword evidence="4" id="KW-1185">Reference proteome</keyword>
<evidence type="ECO:0000313" key="4">
    <source>
        <dbReference type="Proteomes" id="UP000072741"/>
    </source>
</evidence>
<evidence type="ECO:0000313" key="3">
    <source>
        <dbReference type="EMBL" id="KTT15178.1"/>
    </source>
</evidence>
<accession>A0A147GMT5</accession>
<keyword evidence="2" id="KW-0472">Membrane</keyword>
<dbReference type="AlphaFoldDB" id="A0A147GMT5"/>
<comment type="caution">
    <text evidence="3">The sequence shown here is derived from an EMBL/GenBank/DDBJ whole genome shotgun (WGS) entry which is preliminary data.</text>
</comment>
<feature type="transmembrane region" description="Helical" evidence="2">
    <location>
        <begin position="26"/>
        <end position="49"/>
    </location>
</feature>
<sequence>MNDPTTAVATVPPAEVPSGPWWRHPLMWLVVGGPAVVVVAGFATLWLAIRLPDPVVEADYYRQGIEINRTLAAQRALAPAQQARNHVTTPAQDLPMPRAAR</sequence>
<dbReference type="RefSeq" id="WP_058643971.1">
    <property type="nucleotide sequence ID" value="NZ_LDSL01000151.1"/>
</dbReference>
<reference evidence="3 4" key="1">
    <citation type="journal article" date="2016" name="Front. Microbiol.">
        <title>Genomic Resource of Rice Seed Associated Bacteria.</title>
        <authorList>
            <person name="Midha S."/>
            <person name="Bansal K."/>
            <person name="Sharma S."/>
            <person name="Kumar N."/>
            <person name="Patil P.P."/>
            <person name="Chaudhry V."/>
            <person name="Patil P.B."/>
        </authorList>
    </citation>
    <scope>NUCLEOTIDE SEQUENCE [LARGE SCALE GENOMIC DNA]</scope>
    <source>
        <strain evidence="3 4">NS331</strain>
    </source>
</reference>
<proteinExistence type="predicted"/>
<evidence type="ECO:0000256" key="1">
    <source>
        <dbReference type="SAM" id="MobiDB-lite"/>
    </source>
</evidence>
<keyword evidence="2" id="KW-0812">Transmembrane</keyword>
<dbReference type="PATRIC" id="fig|433924.3.peg.1353"/>
<protein>
    <submittedName>
        <fullName evidence="3">FixH</fullName>
    </submittedName>
</protein>
<dbReference type="Pfam" id="PF05751">
    <property type="entry name" value="FixH"/>
    <property type="match status" value="1"/>
</dbReference>
<feature type="region of interest" description="Disordered" evidence="1">
    <location>
        <begin position="79"/>
        <end position="101"/>
    </location>
</feature>
<keyword evidence="2" id="KW-1133">Transmembrane helix</keyword>
<evidence type="ECO:0000256" key="2">
    <source>
        <dbReference type="SAM" id="Phobius"/>
    </source>
</evidence>
<organism evidence="3 4">
    <name type="scientific">Pseudacidovorax intermedius</name>
    <dbReference type="NCBI Taxonomy" id="433924"/>
    <lineage>
        <taxon>Bacteria</taxon>
        <taxon>Pseudomonadati</taxon>
        <taxon>Pseudomonadota</taxon>
        <taxon>Betaproteobacteria</taxon>
        <taxon>Burkholderiales</taxon>
        <taxon>Comamonadaceae</taxon>
        <taxon>Pseudacidovorax</taxon>
    </lineage>
</organism>
<dbReference type="EMBL" id="LDSL01000151">
    <property type="protein sequence ID" value="KTT15178.1"/>
    <property type="molecule type" value="Genomic_DNA"/>
</dbReference>